<dbReference type="Pfam" id="PF01124">
    <property type="entry name" value="MAPEG"/>
    <property type="match status" value="1"/>
</dbReference>
<sequence length="128" mass="13738">MTSLTSILALYGLVVLVTIVIQVLTALPQVGLVTLAQNRDNMPPLTGIAGRMLRCVDNSIVAMALFAPAVLIVNQLLPQNDSALLAAQAFLLARIAYVPIYAFGIPWLRTGVWAVGFLATAWLYVMAL</sequence>
<evidence type="ECO:0000256" key="4">
    <source>
        <dbReference type="ARBA" id="ARBA00023136"/>
    </source>
</evidence>
<dbReference type="InterPro" id="IPR001129">
    <property type="entry name" value="Membr-assoc_MAPEG"/>
</dbReference>
<dbReference type="PATRIC" id="fig|1317121.7.peg.2486"/>
<keyword evidence="7" id="KW-1185">Reference proteome</keyword>
<comment type="caution">
    <text evidence="6">The sequence shown here is derived from an EMBL/GenBank/DDBJ whole genome shotgun (WGS) entry which is preliminary data.</text>
</comment>
<keyword evidence="3 5" id="KW-1133">Transmembrane helix</keyword>
<evidence type="ECO:0000313" key="6">
    <source>
        <dbReference type="EMBL" id="KNG94392.1"/>
    </source>
</evidence>
<dbReference type="SUPFAM" id="SSF161084">
    <property type="entry name" value="MAPEG domain-like"/>
    <property type="match status" value="1"/>
</dbReference>
<dbReference type="PANTHER" id="PTHR35371:SF1">
    <property type="entry name" value="BLR7753 PROTEIN"/>
    <property type="match status" value="1"/>
</dbReference>
<accession>A0A0L1JRP4</accession>
<dbReference type="RefSeq" id="WP_050530551.1">
    <property type="nucleotide sequence ID" value="NZ_AQQZ01000003.1"/>
</dbReference>
<dbReference type="Gene3D" id="1.20.120.550">
    <property type="entry name" value="Membrane associated eicosanoid/glutathione metabolism-like domain"/>
    <property type="match status" value="1"/>
</dbReference>
<feature type="transmembrane region" description="Helical" evidence="5">
    <location>
        <begin position="56"/>
        <end position="77"/>
    </location>
</feature>
<dbReference type="AlphaFoldDB" id="A0A0L1JRP4"/>
<dbReference type="EMBL" id="AQQZ01000003">
    <property type="protein sequence ID" value="KNG94392.1"/>
    <property type="molecule type" value="Genomic_DNA"/>
</dbReference>
<reference evidence="6 7" key="1">
    <citation type="journal article" date="2015" name="Int. J. Syst. Evol. Microbiol.">
        <title>Aestuariivita atlantica sp. nov., isolated from deep sea sediment of the Atlantic Ocean.</title>
        <authorList>
            <person name="Li G."/>
            <person name="Lai Q."/>
            <person name="Du Y."/>
            <person name="Liu X."/>
            <person name="Sun F."/>
            <person name="Shao Z."/>
        </authorList>
    </citation>
    <scope>NUCLEOTIDE SEQUENCE [LARGE SCALE GENOMIC DNA]</scope>
    <source>
        <strain evidence="6 7">22II-S11-z3</strain>
    </source>
</reference>
<dbReference type="OrthoDB" id="7743618at2"/>
<evidence type="ECO:0000256" key="2">
    <source>
        <dbReference type="ARBA" id="ARBA00022692"/>
    </source>
</evidence>
<gene>
    <name evidence="6" type="ORF">ATO11_09375</name>
</gene>
<protein>
    <submittedName>
        <fullName evidence="6">Membrane protein</fullName>
    </submittedName>
</protein>
<organism evidence="6 7">
    <name type="scientific">Pseudaestuariivita atlantica</name>
    <dbReference type="NCBI Taxonomy" id="1317121"/>
    <lineage>
        <taxon>Bacteria</taxon>
        <taxon>Pseudomonadati</taxon>
        <taxon>Pseudomonadota</taxon>
        <taxon>Alphaproteobacteria</taxon>
        <taxon>Rhodobacterales</taxon>
        <taxon>Paracoccaceae</taxon>
        <taxon>Pseudaestuariivita</taxon>
    </lineage>
</organism>
<evidence type="ECO:0000256" key="3">
    <source>
        <dbReference type="ARBA" id="ARBA00022989"/>
    </source>
</evidence>
<evidence type="ECO:0000313" key="7">
    <source>
        <dbReference type="Proteomes" id="UP000036938"/>
    </source>
</evidence>
<dbReference type="PANTHER" id="PTHR35371">
    <property type="entry name" value="INNER MEMBRANE PROTEIN"/>
    <property type="match status" value="1"/>
</dbReference>
<feature type="transmembrane region" description="Helical" evidence="5">
    <location>
        <begin position="83"/>
        <end position="103"/>
    </location>
</feature>
<dbReference type="InterPro" id="IPR023352">
    <property type="entry name" value="MAPEG-like_dom_sf"/>
</dbReference>
<dbReference type="Proteomes" id="UP000036938">
    <property type="component" value="Unassembled WGS sequence"/>
</dbReference>
<feature type="transmembrane region" description="Helical" evidence="5">
    <location>
        <begin position="110"/>
        <end position="127"/>
    </location>
</feature>
<keyword evidence="2 5" id="KW-0812">Transmembrane</keyword>
<proteinExistence type="predicted"/>
<dbReference type="GO" id="GO:0016020">
    <property type="term" value="C:membrane"/>
    <property type="evidence" value="ECO:0007669"/>
    <property type="project" value="UniProtKB-SubCell"/>
</dbReference>
<comment type="subcellular location">
    <subcellularLocation>
        <location evidence="1">Membrane</location>
    </subcellularLocation>
</comment>
<dbReference type="STRING" id="1317121.ATO11_09375"/>
<name>A0A0L1JRP4_9RHOB</name>
<keyword evidence="4 5" id="KW-0472">Membrane</keyword>
<evidence type="ECO:0000256" key="1">
    <source>
        <dbReference type="ARBA" id="ARBA00004370"/>
    </source>
</evidence>
<feature type="transmembrane region" description="Helical" evidence="5">
    <location>
        <begin position="6"/>
        <end position="35"/>
    </location>
</feature>
<evidence type="ECO:0000256" key="5">
    <source>
        <dbReference type="SAM" id="Phobius"/>
    </source>
</evidence>